<evidence type="ECO:0008006" key="12">
    <source>
        <dbReference type="Google" id="ProtNLM"/>
    </source>
</evidence>
<dbReference type="InterPro" id="IPR006626">
    <property type="entry name" value="PbH1"/>
</dbReference>
<gene>
    <name evidence="10" type="ORF">TIFTF001_011670</name>
</gene>
<dbReference type="Pfam" id="PF00295">
    <property type="entry name" value="Glyco_hydro_28"/>
    <property type="match status" value="2"/>
</dbReference>
<evidence type="ECO:0000256" key="5">
    <source>
        <dbReference type="ARBA" id="ARBA00022801"/>
    </source>
</evidence>
<evidence type="ECO:0000256" key="8">
    <source>
        <dbReference type="PROSITE-ProRule" id="PRU10052"/>
    </source>
</evidence>
<dbReference type="GO" id="GO:0071555">
    <property type="term" value="P:cell wall organization"/>
    <property type="evidence" value="ECO:0007669"/>
    <property type="project" value="UniProtKB-KW"/>
</dbReference>
<feature type="active site" evidence="8">
    <location>
        <position position="612"/>
    </location>
</feature>
<keyword evidence="6 9" id="KW-0326">Glycosidase</keyword>
<reference evidence="10" key="1">
    <citation type="submission" date="2023-07" db="EMBL/GenBank/DDBJ databases">
        <title>draft genome sequence of fig (Ficus carica).</title>
        <authorList>
            <person name="Takahashi T."/>
            <person name="Nishimura K."/>
        </authorList>
    </citation>
    <scope>NUCLEOTIDE SEQUENCE</scope>
</reference>
<dbReference type="GO" id="GO:0005975">
    <property type="term" value="P:carbohydrate metabolic process"/>
    <property type="evidence" value="ECO:0007669"/>
    <property type="project" value="InterPro"/>
</dbReference>
<organism evidence="10 11">
    <name type="scientific">Ficus carica</name>
    <name type="common">Common fig</name>
    <dbReference type="NCBI Taxonomy" id="3494"/>
    <lineage>
        <taxon>Eukaryota</taxon>
        <taxon>Viridiplantae</taxon>
        <taxon>Streptophyta</taxon>
        <taxon>Embryophyta</taxon>
        <taxon>Tracheophyta</taxon>
        <taxon>Spermatophyta</taxon>
        <taxon>Magnoliopsida</taxon>
        <taxon>eudicotyledons</taxon>
        <taxon>Gunneridae</taxon>
        <taxon>Pentapetalae</taxon>
        <taxon>rosids</taxon>
        <taxon>fabids</taxon>
        <taxon>Rosales</taxon>
        <taxon>Moraceae</taxon>
        <taxon>Ficeae</taxon>
        <taxon>Ficus</taxon>
    </lineage>
</organism>
<dbReference type="GO" id="GO:0004650">
    <property type="term" value="F:polygalacturonase activity"/>
    <property type="evidence" value="ECO:0007669"/>
    <property type="project" value="InterPro"/>
</dbReference>
<keyword evidence="7" id="KW-0961">Cell wall biogenesis/degradation</keyword>
<dbReference type="SUPFAM" id="SSF51126">
    <property type="entry name" value="Pectin lyase-like"/>
    <property type="match status" value="2"/>
</dbReference>
<keyword evidence="5 9" id="KW-0378">Hydrolase</keyword>
<dbReference type="EMBL" id="BTGU01000014">
    <property type="protein sequence ID" value="GMN42461.1"/>
    <property type="molecule type" value="Genomic_DNA"/>
</dbReference>
<evidence type="ECO:0000256" key="3">
    <source>
        <dbReference type="ARBA" id="ARBA00022512"/>
    </source>
</evidence>
<keyword evidence="4" id="KW-0964">Secreted</keyword>
<protein>
    <recommendedName>
        <fullName evidence="12">Polygalacturonase</fullName>
    </recommendedName>
</protein>
<evidence type="ECO:0000313" key="11">
    <source>
        <dbReference type="Proteomes" id="UP001187192"/>
    </source>
</evidence>
<dbReference type="PANTHER" id="PTHR31375">
    <property type="match status" value="1"/>
</dbReference>
<evidence type="ECO:0000256" key="9">
    <source>
        <dbReference type="RuleBase" id="RU361169"/>
    </source>
</evidence>
<accession>A0AA88D4F6</accession>
<proteinExistence type="inferred from homology"/>
<dbReference type="AlphaFoldDB" id="A0AA88D4F6"/>
<evidence type="ECO:0000256" key="2">
    <source>
        <dbReference type="ARBA" id="ARBA00008834"/>
    </source>
</evidence>
<keyword evidence="3" id="KW-0134">Cell wall</keyword>
<dbReference type="InterPro" id="IPR000743">
    <property type="entry name" value="Glyco_hydro_28"/>
</dbReference>
<name>A0AA88D4F6_FICCA</name>
<keyword evidence="11" id="KW-1185">Reference proteome</keyword>
<evidence type="ECO:0000256" key="7">
    <source>
        <dbReference type="ARBA" id="ARBA00023316"/>
    </source>
</evidence>
<sequence>MVSILCVNSSTKFCDAATTTTTTYNVVSFGAKPNGVKDSTQAFLNAWAAACASVGPTRIFVTKGRYLLRPLSFNGPCKSPHITFRIDGTLVAPLDYRVLGAADNWIDFQGVSGLDIVGGSLDARGPALWACKATAANNCPNGATTLSITYSNNIKVIGLLSLNSQMFHIVVNHCQNVEMRGVKVMADGESPNTDGIHVQQSRNIAIFNSTVRTGDDCVSIGPGTQNLWIERMSCGPGHGISIGSLAKDLDEEGVKNVTVKKAVFTGTQNGLRIKSWAKPSKGFVQGVQFLNILMQNVQNPIIIDQNYCPHNINCPDQVSGVQISDVVYRDIKGTSATAVAMKFECSARNPCKGIRLEDVNLTYNNQAAQSSCSNANGNSFGKVLPDSCLLNTTTTTTYNVVSFGAKPNGVKDSTQAFLNAWAAACASVVPTRIFVPKGRYLLLPLSFNGPCKSPHITFRIDGTLVAPLDYQVLGAADNWIDFQGVSGLDIVGGSLDARGPALWACKGTATNNCPNGATTLSITYSSNIKVIGLLSLNSQMFHIVVNHCQNVEMRGVKVMADGQSPNTDGIHVQQSRNVAIFNSTVRTGDDCVSIGPGTQILWIERMPCGPGHGISIGSLGKDLVEEGVKNVTVKKAVFTGTQNGLRIKSWAKPSKGFVQGVQFLNVLMQNVQNPIIIDQNYCPHNINCPDPVSGVQISDVVYREIKGTSATAVAMKFECSARNPCKGIRLEDVNLTYNNQAAQSSCSNADGKSFGKVLPDSCL</sequence>
<evidence type="ECO:0000256" key="1">
    <source>
        <dbReference type="ARBA" id="ARBA00004191"/>
    </source>
</evidence>
<comment type="similarity">
    <text evidence="2 9">Belongs to the glycosyl hydrolase 28 family.</text>
</comment>
<comment type="caution">
    <text evidence="10">The sequence shown here is derived from an EMBL/GenBank/DDBJ whole genome shotgun (WGS) entry which is preliminary data.</text>
</comment>
<feature type="active site" evidence="8">
    <location>
        <position position="238"/>
    </location>
</feature>
<dbReference type="FunFam" id="2.160.20.10:FF:000004">
    <property type="entry name" value="Pectin lyase-like superfamily protein"/>
    <property type="match status" value="2"/>
</dbReference>
<dbReference type="Gene3D" id="2.160.20.10">
    <property type="entry name" value="Single-stranded right-handed beta-helix, Pectin lyase-like"/>
    <property type="match status" value="2"/>
</dbReference>
<evidence type="ECO:0000256" key="4">
    <source>
        <dbReference type="ARBA" id="ARBA00022525"/>
    </source>
</evidence>
<dbReference type="SMART" id="SM00710">
    <property type="entry name" value="PbH1"/>
    <property type="match status" value="9"/>
</dbReference>
<dbReference type="PROSITE" id="PS00502">
    <property type="entry name" value="POLYGALACTURONASE"/>
    <property type="match status" value="2"/>
</dbReference>
<evidence type="ECO:0000256" key="6">
    <source>
        <dbReference type="ARBA" id="ARBA00023295"/>
    </source>
</evidence>
<dbReference type="InterPro" id="IPR012334">
    <property type="entry name" value="Pectin_lyas_fold"/>
</dbReference>
<dbReference type="Proteomes" id="UP001187192">
    <property type="component" value="Unassembled WGS sequence"/>
</dbReference>
<evidence type="ECO:0000313" key="10">
    <source>
        <dbReference type="EMBL" id="GMN42461.1"/>
    </source>
</evidence>
<dbReference type="InterPro" id="IPR011050">
    <property type="entry name" value="Pectin_lyase_fold/virulence"/>
</dbReference>
<comment type="subcellular location">
    <subcellularLocation>
        <location evidence="1">Secreted</location>
        <location evidence="1">Cell wall</location>
    </subcellularLocation>
</comment>